<gene>
    <name evidence="2" type="ORF">GSTUM_00009746001</name>
</gene>
<keyword evidence="3" id="KW-1185">Reference proteome</keyword>
<reference evidence="2 3" key="1">
    <citation type="journal article" date="2010" name="Nature">
        <title>Perigord black truffle genome uncovers evolutionary origins and mechanisms of symbiosis.</title>
        <authorList>
            <person name="Martin F."/>
            <person name="Kohler A."/>
            <person name="Murat C."/>
            <person name="Balestrini R."/>
            <person name="Coutinho P.M."/>
            <person name="Jaillon O."/>
            <person name="Montanini B."/>
            <person name="Morin E."/>
            <person name="Noel B."/>
            <person name="Percudani R."/>
            <person name="Porcel B."/>
            <person name="Rubini A."/>
            <person name="Amicucci A."/>
            <person name="Amselem J."/>
            <person name="Anthouard V."/>
            <person name="Arcioni S."/>
            <person name="Artiguenave F."/>
            <person name="Aury J.M."/>
            <person name="Ballario P."/>
            <person name="Bolchi A."/>
            <person name="Brenna A."/>
            <person name="Brun A."/>
            <person name="Buee M."/>
            <person name="Cantarel B."/>
            <person name="Chevalier G."/>
            <person name="Couloux A."/>
            <person name="Da Silva C."/>
            <person name="Denoeud F."/>
            <person name="Duplessis S."/>
            <person name="Ghignone S."/>
            <person name="Hilselberger B."/>
            <person name="Iotti M."/>
            <person name="Marcais B."/>
            <person name="Mello A."/>
            <person name="Miranda M."/>
            <person name="Pacioni G."/>
            <person name="Quesneville H."/>
            <person name="Riccioni C."/>
            <person name="Ruotolo R."/>
            <person name="Splivallo R."/>
            <person name="Stocchi V."/>
            <person name="Tisserant E."/>
            <person name="Viscomi A.R."/>
            <person name="Zambonelli A."/>
            <person name="Zampieri E."/>
            <person name="Henrissat B."/>
            <person name="Lebrun M.H."/>
            <person name="Paolocci F."/>
            <person name="Bonfante P."/>
            <person name="Ottonello S."/>
            <person name="Wincker P."/>
        </authorList>
    </citation>
    <scope>NUCLEOTIDE SEQUENCE [LARGE SCALE GENOMIC DNA]</scope>
    <source>
        <strain evidence="2 3">Mel28</strain>
    </source>
</reference>
<protein>
    <submittedName>
        <fullName evidence="2">(Perigord truffle) hypothetical protein</fullName>
    </submittedName>
</protein>
<organism evidence="2 3">
    <name type="scientific">Tuber melanosporum (strain Mel28)</name>
    <name type="common">Perigord black truffle</name>
    <dbReference type="NCBI Taxonomy" id="656061"/>
    <lineage>
        <taxon>Eukaryota</taxon>
        <taxon>Fungi</taxon>
        <taxon>Dikarya</taxon>
        <taxon>Ascomycota</taxon>
        <taxon>Pezizomycotina</taxon>
        <taxon>Pezizomycetes</taxon>
        <taxon>Pezizales</taxon>
        <taxon>Tuberaceae</taxon>
        <taxon>Tuber</taxon>
    </lineage>
</organism>
<dbReference type="STRING" id="656061.D5GKS8"/>
<evidence type="ECO:0000313" key="3">
    <source>
        <dbReference type="Proteomes" id="UP000006911"/>
    </source>
</evidence>
<feature type="region of interest" description="Disordered" evidence="1">
    <location>
        <begin position="112"/>
        <end position="155"/>
    </location>
</feature>
<dbReference type="KEGG" id="tml:GSTUM_00009746001"/>
<dbReference type="EMBL" id="FN430341">
    <property type="protein sequence ID" value="CAZ85121.1"/>
    <property type="molecule type" value="Genomic_DNA"/>
</dbReference>
<name>D5GKS8_TUBMM</name>
<sequence>MPIKVTREDFLWTNGRGHNQKPILYSQKLNNYGIGKKQHSSDQWWEKAFDSQLKNLDVASVGGEVTVTQTAKNVTPIGLERIARFYIRFVRGGVLHGGKEIAGAEGDGKEVAVRSGVERKGERVKKKRKNGRKEKGGKGGKRERKEEDEKRKERKLLRRLVKEEMAALNGRKYGNELLERAVAAG</sequence>
<accession>D5GKS8</accession>
<dbReference type="HOGENOM" id="CLU_1462362_0_0_1"/>
<evidence type="ECO:0000256" key="1">
    <source>
        <dbReference type="SAM" id="MobiDB-lite"/>
    </source>
</evidence>
<dbReference type="RefSeq" id="XP_002840930.1">
    <property type="nucleotide sequence ID" value="XM_002840884.1"/>
</dbReference>
<dbReference type="OMA" id="ARFYIRF"/>
<feature type="compositionally biased region" description="Basic residues" evidence="1">
    <location>
        <begin position="122"/>
        <end position="132"/>
    </location>
</feature>
<proteinExistence type="predicted"/>
<feature type="compositionally biased region" description="Basic and acidic residues" evidence="1">
    <location>
        <begin position="112"/>
        <end position="121"/>
    </location>
</feature>
<dbReference type="GeneID" id="9183357"/>
<dbReference type="InParanoid" id="D5GKS8"/>
<evidence type="ECO:0000313" key="2">
    <source>
        <dbReference type="EMBL" id="CAZ85121.1"/>
    </source>
</evidence>
<dbReference type="AlphaFoldDB" id="D5GKS8"/>
<dbReference type="Proteomes" id="UP000006911">
    <property type="component" value="Unassembled WGS sequence"/>
</dbReference>